<evidence type="ECO:0000313" key="1">
    <source>
        <dbReference type="EMBL" id="OIQ87984.1"/>
    </source>
</evidence>
<accession>A0A1J5QWQ1</accession>
<sequence length="118" mass="12502">MSPGKNAVAALARDLVDLTGRLVKIASCTVEKGAYVFEGGFGAVTVGDCVVVCVELVGVLAYVCVSGVEVGGQVRCPDKFCRIQLGSQPHHRRVCRVARGVKLCDVLARLLCGPRRCQ</sequence>
<reference evidence="1" key="1">
    <citation type="submission" date="2016-10" db="EMBL/GenBank/DDBJ databases">
        <title>Sequence of Gallionella enrichment culture.</title>
        <authorList>
            <person name="Poehlein A."/>
            <person name="Muehling M."/>
            <person name="Daniel R."/>
        </authorList>
    </citation>
    <scope>NUCLEOTIDE SEQUENCE</scope>
</reference>
<protein>
    <submittedName>
        <fullName evidence="1">Uncharacterized protein</fullName>
    </submittedName>
</protein>
<dbReference type="AlphaFoldDB" id="A0A1J5QWQ1"/>
<organism evidence="1">
    <name type="scientific">mine drainage metagenome</name>
    <dbReference type="NCBI Taxonomy" id="410659"/>
    <lineage>
        <taxon>unclassified sequences</taxon>
        <taxon>metagenomes</taxon>
        <taxon>ecological metagenomes</taxon>
    </lineage>
</organism>
<comment type="caution">
    <text evidence="1">The sequence shown here is derived from an EMBL/GenBank/DDBJ whole genome shotgun (WGS) entry which is preliminary data.</text>
</comment>
<dbReference type="EMBL" id="MLJW01000393">
    <property type="protein sequence ID" value="OIQ87984.1"/>
    <property type="molecule type" value="Genomic_DNA"/>
</dbReference>
<proteinExistence type="predicted"/>
<name>A0A1J5QWQ1_9ZZZZ</name>
<gene>
    <name evidence="1" type="ORF">GALL_301240</name>
</gene>